<dbReference type="RefSeq" id="XP_065654487.1">
    <property type="nucleotide sequence ID" value="XM_065798415.1"/>
</dbReference>
<dbReference type="PANTHER" id="PTHR45749">
    <property type="match status" value="1"/>
</dbReference>
<dbReference type="Proteomes" id="UP001652625">
    <property type="component" value="Chromosome 06"/>
</dbReference>
<dbReference type="GeneID" id="136081126"/>
<protein>
    <submittedName>
        <fullName evidence="2">Uncharacterized protein LOC136081126</fullName>
    </submittedName>
</protein>
<sequence length="197" mass="23612">MFNTEITTSSAFEALKNQTEIDRELEKSIRNEASKWLETLRPGCHSPFSFEKYNLLRCNRYFKNYHYQTRPLLDEFDNGNFLATLELLRNKTLKFYLEEVSRHQKQRTRMQAHYLSWRTQNEFIMACGETVFAVIIEEVYTDIYFFIIFDGTPDVFHTEQITFVLRFVRLGSDNQWIVKERFQKLCGFVTTYTKLAT</sequence>
<proteinExistence type="predicted"/>
<evidence type="ECO:0000313" key="1">
    <source>
        <dbReference type="Proteomes" id="UP001652625"/>
    </source>
</evidence>
<accession>A0ABM4BZ17</accession>
<keyword evidence="1" id="KW-1185">Reference proteome</keyword>
<reference evidence="2" key="1">
    <citation type="submission" date="2025-08" db="UniProtKB">
        <authorList>
            <consortium name="RefSeq"/>
        </authorList>
    </citation>
    <scope>IDENTIFICATION</scope>
</reference>
<dbReference type="PANTHER" id="PTHR45749:SF33">
    <property type="entry name" value="ZINC FINGER MYM-TYPE PROTEIN 1"/>
    <property type="match status" value="1"/>
</dbReference>
<organism evidence="1 2">
    <name type="scientific">Hydra vulgaris</name>
    <name type="common">Hydra</name>
    <name type="synonym">Hydra attenuata</name>
    <dbReference type="NCBI Taxonomy" id="6087"/>
    <lineage>
        <taxon>Eukaryota</taxon>
        <taxon>Metazoa</taxon>
        <taxon>Cnidaria</taxon>
        <taxon>Hydrozoa</taxon>
        <taxon>Hydroidolina</taxon>
        <taxon>Anthoathecata</taxon>
        <taxon>Aplanulata</taxon>
        <taxon>Hydridae</taxon>
        <taxon>Hydra</taxon>
    </lineage>
</organism>
<gene>
    <name evidence="2" type="primary">LOC136081126</name>
</gene>
<name>A0ABM4BZ17_HYDVU</name>
<evidence type="ECO:0000313" key="2">
    <source>
        <dbReference type="RefSeq" id="XP_065654487.1"/>
    </source>
</evidence>